<dbReference type="EMBL" id="JASPKY010000149">
    <property type="protein sequence ID" value="KAK9730311.1"/>
    <property type="molecule type" value="Genomic_DNA"/>
</dbReference>
<dbReference type="AlphaFoldDB" id="A0AAW1L8P9"/>
<evidence type="ECO:0000313" key="1">
    <source>
        <dbReference type="EMBL" id="KAK9730311.1"/>
    </source>
</evidence>
<name>A0AAW1L8P9_POPJA</name>
<comment type="caution">
    <text evidence="1">The sequence shown here is derived from an EMBL/GenBank/DDBJ whole genome shotgun (WGS) entry which is preliminary data.</text>
</comment>
<organism evidence="1 2">
    <name type="scientific">Popillia japonica</name>
    <name type="common">Japanese beetle</name>
    <dbReference type="NCBI Taxonomy" id="7064"/>
    <lineage>
        <taxon>Eukaryota</taxon>
        <taxon>Metazoa</taxon>
        <taxon>Ecdysozoa</taxon>
        <taxon>Arthropoda</taxon>
        <taxon>Hexapoda</taxon>
        <taxon>Insecta</taxon>
        <taxon>Pterygota</taxon>
        <taxon>Neoptera</taxon>
        <taxon>Endopterygota</taxon>
        <taxon>Coleoptera</taxon>
        <taxon>Polyphaga</taxon>
        <taxon>Scarabaeiformia</taxon>
        <taxon>Scarabaeidae</taxon>
        <taxon>Rutelinae</taxon>
        <taxon>Popillia</taxon>
    </lineage>
</organism>
<proteinExistence type="predicted"/>
<evidence type="ECO:0000313" key="2">
    <source>
        <dbReference type="Proteomes" id="UP001458880"/>
    </source>
</evidence>
<gene>
    <name evidence="1" type="ORF">QE152_g15345</name>
</gene>
<protein>
    <submittedName>
        <fullName evidence="1">Uncharacterized protein</fullName>
    </submittedName>
</protein>
<keyword evidence="2" id="KW-1185">Reference proteome</keyword>
<reference evidence="1 2" key="1">
    <citation type="journal article" date="2024" name="BMC Genomics">
        <title>De novo assembly and annotation of Popillia japonica's genome with initial clues to its potential as an invasive pest.</title>
        <authorList>
            <person name="Cucini C."/>
            <person name="Boschi S."/>
            <person name="Funari R."/>
            <person name="Cardaioli E."/>
            <person name="Iannotti N."/>
            <person name="Marturano G."/>
            <person name="Paoli F."/>
            <person name="Bruttini M."/>
            <person name="Carapelli A."/>
            <person name="Frati F."/>
            <person name="Nardi F."/>
        </authorList>
    </citation>
    <scope>NUCLEOTIDE SEQUENCE [LARGE SCALE GENOMIC DNA]</scope>
    <source>
        <strain evidence="1">DMR45628</strain>
    </source>
</reference>
<dbReference type="Proteomes" id="UP001458880">
    <property type="component" value="Unassembled WGS sequence"/>
</dbReference>
<accession>A0AAW1L8P9</accession>
<sequence length="156" mass="18138">MCWRKSCEVVNELHVIDSTGAATLVIGGELLTFDDFMNYVDDEVFKMEEYLNHFRETEVIEECEGSEEVEMMFPWLTVEEMNSIDIAGIPDDGDIGYVFEVDLEYPQHMHDTHNNFSFCPENKITPTSKYSELIPNLMRKNKLYNTLFNVKTVFIA</sequence>